<dbReference type="InterPro" id="IPR005467">
    <property type="entry name" value="His_kinase_dom"/>
</dbReference>
<dbReference type="InterPro" id="IPR003661">
    <property type="entry name" value="HisK_dim/P_dom"/>
</dbReference>
<dbReference type="GO" id="GO:0000155">
    <property type="term" value="F:phosphorelay sensor kinase activity"/>
    <property type="evidence" value="ECO:0007669"/>
    <property type="project" value="InterPro"/>
</dbReference>
<dbReference type="InterPro" id="IPR029016">
    <property type="entry name" value="GAF-like_dom_sf"/>
</dbReference>
<dbReference type="PROSITE" id="PS50109">
    <property type="entry name" value="HIS_KIN"/>
    <property type="match status" value="1"/>
</dbReference>
<evidence type="ECO:0000256" key="3">
    <source>
        <dbReference type="ARBA" id="ARBA00022679"/>
    </source>
</evidence>
<dbReference type="InterPro" id="IPR003018">
    <property type="entry name" value="GAF"/>
</dbReference>
<dbReference type="Gene3D" id="3.30.565.10">
    <property type="entry name" value="Histidine kinase-like ATPase, C-terminal domain"/>
    <property type="match status" value="1"/>
</dbReference>
<dbReference type="Gene3D" id="1.10.287.130">
    <property type="match status" value="1"/>
</dbReference>
<dbReference type="EMBL" id="RKLT01000020">
    <property type="protein sequence ID" value="MBX0297457.1"/>
    <property type="molecule type" value="Genomic_DNA"/>
</dbReference>
<evidence type="ECO:0000259" key="6">
    <source>
        <dbReference type="PROSITE" id="PS50109"/>
    </source>
</evidence>
<protein>
    <recommendedName>
        <fullName evidence="2">histidine kinase</fullName>
        <ecNumber evidence="2">2.7.13.3</ecNumber>
    </recommendedName>
</protein>
<dbReference type="Pfam" id="PF01590">
    <property type="entry name" value="GAF"/>
    <property type="match status" value="1"/>
</dbReference>
<keyword evidence="3" id="KW-0808">Transferase</keyword>
<keyword evidence="4 7" id="KW-0418">Kinase</keyword>
<comment type="catalytic activity">
    <reaction evidence="1">
        <text>ATP + protein L-histidine = ADP + protein N-phospho-L-histidine.</text>
        <dbReference type="EC" id="2.7.13.3"/>
    </reaction>
</comment>
<evidence type="ECO:0000256" key="1">
    <source>
        <dbReference type="ARBA" id="ARBA00000085"/>
    </source>
</evidence>
<evidence type="ECO:0000313" key="7">
    <source>
        <dbReference type="EMBL" id="MBX0297457.1"/>
    </source>
</evidence>
<accession>A0AAW4PI80</accession>
<sequence length="398" mass="43412">MGSPSGGDTELQARIRQQEVITDLGQQALEDDDLDRLMHDASVAVADTLGNDYCKALELLPSGDELFLRQGVGWQDGLVGDATVPTDVDSQAGYTLISEEPIVVDDLRTEDRFSGPDLLVEHDVVSGISVIIGTVDEPWGILGTHTTERREFTEYDVKFVQSVSNLLAAAIERHEYQNKLETTVAKLQESNTRLESFASMLAHELRNPVTIGQIYSHQLPTEVAPEAVEYVTEAFDRIEDMVDVMLVLTKGRDAVGERNPLSLADVVQAAWDEGATPEATLDLELDGVIRADETYLRHLFRNLFENAVQHGGGDVTVEVGKLDNGFYVADDGTGIPAAHRDVVFDTGFTTAGDEGGTGLGLAFVRELAAVYEWTTTVTESTAGGARFEFRDVDFRASD</sequence>
<dbReference type="PANTHER" id="PTHR43711">
    <property type="entry name" value="TWO-COMPONENT HISTIDINE KINASE"/>
    <property type="match status" value="1"/>
</dbReference>
<dbReference type="InterPro" id="IPR036890">
    <property type="entry name" value="HATPase_C_sf"/>
</dbReference>
<evidence type="ECO:0000256" key="2">
    <source>
        <dbReference type="ARBA" id="ARBA00012438"/>
    </source>
</evidence>
<dbReference type="SMART" id="SM00387">
    <property type="entry name" value="HATPase_c"/>
    <property type="match status" value="1"/>
</dbReference>
<dbReference type="SUPFAM" id="SSF55874">
    <property type="entry name" value="ATPase domain of HSP90 chaperone/DNA topoisomerase II/histidine kinase"/>
    <property type="match status" value="1"/>
</dbReference>
<dbReference type="SUPFAM" id="SSF47384">
    <property type="entry name" value="Homodimeric domain of signal transducing histidine kinase"/>
    <property type="match status" value="1"/>
</dbReference>
<feature type="domain" description="Histidine kinase" evidence="6">
    <location>
        <begin position="200"/>
        <end position="390"/>
    </location>
</feature>
<evidence type="ECO:0000256" key="4">
    <source>
        <dbReference type="ARBA" id="ARBA00022777"/>
    </source>
</evidence>
<dbReference type="Pfam" id="PF02518">
    <property type="entry name" value="HATPase_c"/>
    <property type="match status" value="1"/>
</dbReference>
<dbReference type="Proteomes" id="UP001430455">
    <property type="component" value="Unassembled WGS sequence"/>
</dbReference>
<dbReference type="InterPro" id="IPR003594">
    <property type="entry name" value="HATPase_dom"/>
</dbReference>
<dbReference type="SUPFAM" id="SSF55781">
    <property type="entry name" value="GAF domain-like"/>
    <property type="match status" value="1"/>
</dbReference>
<dbReference type="SMART" id="SM00388">
    <property type="entry name" value="HisKA"/>
    <property type="match status" value="1"/>
</dbReference>
<dbReference type="CDD" id="cd00082">
    <property type="entry name" value="HisKA"/>
    <property type="match status" value="1"/>
</dbReference>
<dbReference type="InterPro" id="IPR036097">
    <property type="entry name" value="HisK_dim/P_sf"/>
</dbReference>
<keyword evidence="5" id="KW-0902">Two-component regulatory system</keyword>
<proteinExistence type="predicted"/>
<reference evidence="7 8" key="1">
    <citation type="submission" date="2021-06" db="EMBL/GenBank/DDBJ databases">
        <title>Halomicroarcula sp. a new haloarchaeum isolated from saline soil.</title>
        <authorList>
            <person name="Duran-Viseras A."/>
            <person name="Sanchez-Porro C."/>
            <person name="Ventosa A."/>
        </authorList>
    </citation>
    <scope>NUCLEOTIDE SEQUENCE [LARGE SCALE GENOMIC DNA]</scope>
    <source>
        <strain evidence="7 8">F27</strain>
    </source>
</reference>
<name>A0AAW4PI80_9EURY</name>
<dbReference type="Pfam" id="PF00512">
    <property type="entry name" value="HisKA"/>
    <property type="match status" value="1"/>
</dbReference>
<dbReference type="EC" id="2.7.13.3" evidence="2"/>
<dbReference type="CDD" id="cd00075">
    <property type="entry name" value="HATPase"/>
    <property type="match status" value="1"/>
</dbReference>
<dbReference type="SMART" id="SM00065">
    <property type="entry name" value="GAF"/>
    <property type="match status" value="1"/>
</dbReference>
<dbReference type="RefSeq" id="WP_220582044.1">
    <property type="nucleotide sequence ID" value="NZ_RKLT01000020.1"/>
</dbReference>
<dbReference type="AlphaFoldDB" id="A0AAW4PI80"/>
<keyword evidence="8" id="KW-1185">Reference proteome</keyword>
<comment type="caution">
    <text evidence="7">The sequence shown here is derived from an EMBL/GenBank/DDBJ whole genome shotgun (WGS) entry which is preliminary data.</text>
</comment>
<evidence type="ECO:0000313" key="8">
    <source>
        <dbReference type="Proteomes" id="UP001430455"/>
    </source>
</evidence>
<dbReference type="PANTHER" id="PTHR43711:SF1">
    <property type="entry name" value="HISTIDINE KINASE 1"/>
    <property type="match status" value="1"/>
</dbReference>
<organism evidence="7 8">
    <name type="scientific">Haloarcula nitratireducens</name>
    <dbReference type="NCBI Taxonomy" id="2487749"/>
    <lineage>
        <taxon>Archaea</taxon>
        <taxon>Methanobacteriati</taxon>
        <taxon>Methanobacteriota</taxon>
        <taxon>Stenosarchaea group</taxon>
        <taxon>Halobacteria</taxon>
        <taxon>Halobacteriales</taxon>
        <taxon>Haloarculaceae</taxon>
        <taxon>Haloarcula</taxon>
    </lineage>
</organism>
<dbReference type="InterPro" id="IPR050736">
    <property type="entry name" value="Sensor_HK_Regulatory"/>
</dbReference>
<evidence type="ECO:0000256" key="5">
    <source>
        <dbReference type="ARBA" id="ARBA00023012"/>
    </source>
</evidence>
<dbReference type="Gene3D" id="3.30.450.40">
    <property type="match status" value="1"/>
</dbReference>
<gene>
    <name evidence="7" type="ORF">EGH23_21495</name>
</gene>